<protein>
    <submittedName>
        <fullName evidence="1">Uncharacterized protein</fullName>
    </submittedName>
</protein>
<dbReference type="Proteomes" id="UP000320359">
    <property type="component" value="Unassembled WGS sequence"/>
</dbReference>
<dbReference type="AlphaFoldDB" id="A0A552X464"/>
<dbReference type="EMBL" id="VJWL01000001">
    <property type="protein sequence ID" value="TRW49827.1"/>
    <property type="molecule type" value="Genomic_DNA"/>
</dbReference>
<dbReference type="RefSeq" id="WP_143234248.1">
    <property type="nucleotide sequence ID" value="NZ_VJWL01000001.1"/>
</dbReference>
<dbReference type="OrthoDB" id="6400405at2"/>
<organism evidence="1 2">
    <name type="scientific">Aliidiomarina halalkaliphila</name>
    <dbReference type="NCBI Taxonomy" id="2593535"/>
    <lineage>
        <taxon>Bacteria</taxon>
        <taxon>Pseudomonadati</taxon>
        <taxon>Pseudomonadota</taxon>
        <taxon>Gammaproteobacteria</taxon>
        <taxon>Alteromonadales</taxon>
        <taxon>Idiomarinaceae</taxon>
        <taxon>Aliidiomarina</taxon>
    </lineage>
</organism>
<comment type="caution">
    <text evidence="1">The sequence shown here is derived from an EMBL/GenBank/DDBJ whole genome shotgun (WGS) entry which is preliminary data.</text>
</comment>
<keyword evidence="2" id="KW-1185">Reference proteome</keyword>
<gene>
    <name evidence="1" type="ORF">FM042_02945</name>
</gene>
<evidence type="ECO:0000313" key="2">
    <source>
        <dbReference type="Proteomes" id="UP000320359"/>
    </source>
</evidence>
<accession>A0A552X464</accession>
<evidence type="ECO:0000313" key="1">
    <source>
        <dbReference type="EMBL" id="TRW49827.1"/>
    </source>
</evidence>
<sequence length="200" mass="23158">MKHTSLIPVGITLSALFFLNGCDATDAANYSLASECYNRYPNDSWAQQQCFDQGVYNREVTHCQNETRTLQQLYGNQRMSQIHNQSDRYVDSAWQHVEPFDRNINSCLASSSYDTCFNNVISPALAQINQARQYALYVAQEENTYTQRWNGLLNQCSRFTSGASFSYRNSFDNSDLIAHLDGWTTYINQRTATWRRHYNH</sequence>
<proteinExistence type="predicted"/>
<name>A0A552X464_9GAMM</name>
<reference evidence="1 2" key="1">
    <citation type="submission" date="2019-07" db="EMBL/GenBank/DDBJ databases">
        <authorList>
            <person name="Yang M."/>
            <person name="Zhao D."/>
            <person name="Xiang H."/>
        </authorList>
    </citation>
    <scope>NUCLEOTIDE SEQUENCE [LARGE SCALE GENOMIC DNA]</scope>
    <source>
        <strain evidence="1 2">IM1326</strain>
    </source>
</reference>